<dbReference type="InterPro" id="IPR005021">
    <property type="entry name" value="Terminase_largesu-like"/>
</dbReference>
<dbReference type="RefSeq" id="WP_377328064.1">
    <property type="nucleotide sequence ID" value="NZ_JBHUMZ010000016.1"/>
</dbReference>
<name>A0ABW5Q942_9BACI</name>
<keyword evidence="4" id="KW-1185">Reference proteome</keyword>
<sequence>MTMNQKTSKYHPYIDDYMQMVEQGEIEACQEQKQLMSFLRWKLDQPGVVIDAEAIEQSVEKPKPYFPFELYAWQRFCNAFIYGVRYDDGRLMFNRFLIEIGRGAGKNGYISYNSFYMMSGHHGIKNYDIDIVATSEKQAKTSFEDVYNVLDEPKRQEKMKKIFYWSKMLIQHRKTKSKLEYNTSNARTKDGKRSGAVIFDEIHEYGDYSNVKVFTSGLGKKKDPRTFYITTDGYVRGGVLDDLKAEAKMVLNKELPKSTLFPFICKLDDESEVDDLTKWPKANPSYPYNEDLQHEMQQEYHDMQINAQLRIEFMTKRMNLPQEDVKKQVAAYEDVLATDQPFPDNIQGIDAVGGVDFADVRDFCSVGVLFKANGKRYWRQHTFIHHLALKLQDINPEIIDLAKEKGLCTIIHNEKSIDPDRVVNWFIDQLQTFHIKKVAMDKFRASILKPKFEEAGFEVEIVRRGPVTHAMLSPMIDDMFINHNIVFGDDPMMRWYVGNVYKDEKGNGNMEYCKIEKDKRKTDGFFAWTHALVLDDELEEYVPFEPMPTLIF</sequence>
<dbReference type="EMBL" id="JBHUMZ010000016">
    <property type="protein sequence ID" value="MFD2638384.1"/>
    <property type="molecule type" value="Genomic_DNA"/>
</dbReference>
<comment type="caution">
    <text evidence="3">The sequence shown here is derived from an EMBL/GenBank/DDBJ whole genome shotgun (WGS) entry which is preliminary data.</text>
</comment>
<dbReference type="GO" id="GO:0004519">
    <property type="term" value="F:endonuclease activity"/>
    <property type="evidence" value="ECO:0007669"/>
    <property type="project" value="UniProtKB-KW"/>
</dbReference>
<evidence type="ECO:0000259" key="2">
    <source>
        <dbReference type="Pfam" id="PF20441"/>
    </source>
</evidence>
<keyword evidence="3" id="KW-0540">Nuclease</keyword>
<gene>
    <name evidence="3" type="ORF">ACFSW4_05865</name>
</gene>
<accession>A0ABW5Q942</accession>
<feature type="domain" description="Terminase large subunit-like ATPase" evidence="1">
    <location>
        <begin position="73"/>
        <end position="247"/>
    </location>
</feature>
<organism evidence="3 4">
    <name type="scientific">Piscibacillus salipiscarius</name>
    <dbReference type="NCBI Taxonomy" id="299480"/>
    <lineage>
        <taxon>Bacteria</taxon>
        <taxon>Bacillati</taxon>
        <taxon>Bacillota</taxon>
        <taxon>Bacilli</taxon>
        <taxon>Bacillales</taxon>
        <taxon>Bacillaceae</taxon>
        <taxon>Piscibacillus</taxon>
    </lineage>
</organism>
<feature type="domain" description="Terminase large subunit-like endonuclease" evidence="2">
    <location>
        <begin position="260"/>
        <end position="517"/>
    </location>
</feature>
<protein>
    <submittedName>
        <fullName evidence="3">Terminase TerL endonuclease subunit</fullName>
    </submittedName>
</protein>
<dbReference type="InterPro" id="IPR027417">
    <property type="entry name" value="P-loop_NTPase"/>
</dbReference>
<evidence type="ECO:0000313" key="3">
    <source>
        <dbReference type="EMBL" id="MFD2638384.1"/>
    </source>
</evidence>
<reference evidence="4" key="1">
    <citation type="journal article" date="2019" name="Int. J. Syst. Evol. Microbiol.">
        <title>The Global Catalogue of Microorganisms (GCM) 10K type strain sequencing project: providing services to taxonomists for standard genome sequencing and annotation.</title>
        <authorList>
            <consortium name="The Broad Institute Genomics Platform"/>
            <consortium name="The Broad Institute Genome Sequencing Center for Infectious Disease"/>
            <person name="Wu L."/>
            <person name="Ma J."/>
        </authorList>
    </citation>
    <scope>NUCLEOTIDE SEQUENCE [LARGE SCALE GENOMIC DNA]</scope>
    <source>
        <strain evidence="4">TISTR 1571</strain>
    </source>
</reference>
<dbReference type="InterPro" id="IPR046461">
    <property type="entry name" value="TerL_ATPase"/>
</dbReference>
<proteinExistence type="predicted"/>
<dbReference type="PANTHER" id="PTHR41287:SF1">
    <property type="entry name" value="PROTEIN YMFN"/>
    <property type="match status" value="1"/>
</dbReference>
<dbReference type="PANTHER" id="PTHR41287">
    <property type="match status" value="1"/>
</dbReference>
<evidence type="ECO:0000313" key="4">
    <source>
        <dbReference type="Proteomes" id="UP001597452"/>
    </source>
</evidence>
<dbReference type="InterPro" id="IPR046462">
    <property type="entry name" value="TerL_nuclease"/>
</dbReference>
<dbReference type="Gene3D" id="3.40.50.300">
    <property type="entry name" value="P-loop containing nucleotide triphosphate hydrolases"/>
    <property type="match status" value="1"/>
</dbReference>
<keyword evidence="3" id="KW-0255">Endonuclease</keyword>
<dbReference type="Pfam" id="PF03354">
    <property type="entry name" value="TerL_ATPase"/>
    <property type="match status" value="1"/>
</dbReference>
<evidence type="ECO:0000259" key="1">
    <source>
        <dbReference type="Pfam" id="PF03354"/>
    </source>
</evidence>
<keyword evidence="3" id="KW-0378">Hydrolase</keyword>
<dbReference type="Pfam" id="PF20441">
    <property type="entry name" value="TerL_nuclease"/>
    <property type="match status" value="1"/>
</dbReference>
<dbReference type="Proteomes" id="UP001597452">
    <property type="component" value="Unassembled WGS sequence"/>
</dbReference>